<keyword evidence="3" id="KW-1185">Reference proteome</keyword>
<dbReference type="AlphaFoldDB" id="A0AAN8J923"/>
<accession>A0AAN8J923</accession>
<proteinExistence type="predicted"/>
<evidence type="ECO:0000313" key="3">
    <source>
        <dbReference type="Proteomes" id="UP001347796"/>
    </source>
</evidence>
<protein>
    <recommendedName>
        <fullName evidence="1">PiggyBac transposable element-derived protein domain-containing protein</fullName>
    </recommendedName>
</protein>
<dbReference type="PANTHER" id="PTHR47272:SF1">
    <property type="entry name" value="PIGGYBAC TRANSPOSABLE ELEMENT-DERIVED PROTEIN 3-LIKE"/>
    <property type="match status" value="1"/>
</dbReference>
<dbReference type="EMBL" id="JAZGQO010000011">
    <property type="protein sequence ID" value="KAK6172285.1"/>
    <property type="molecule type" value="Genomic_DNA"/>
</dbReference>
<reference evidence="2 3" key="1">
    <citation type="submission" date="2024-01" db="EMBL/GenBank/DDBJ databases">
        <title>The genome of the rayed Mediterranean limpet Patella caerulea (Linnaeus, 1758).</title>
        <authorList>
            <person name="Anh-Thu Weber A."/>
            <person name="Halstead-Nussloch G."/>
        </authorList>
    </citation>
    <scope>NUCLEOTIDE SEQUENCE [LARGE SCALE GENOMIC DNA]</scope>
    <source>
        <strain evidence="2">AATW-2023a</strain>
        <tissue evidence="2">Whole specimen</tissue>
    </source>
</reference>
<comment type="caution">
    <text evidence="2">The sequence shown here is derived from an EMBL/GenBank/DDBJ whole genome shotgun (WGS) entry which is preliminary data.</text>
</comment>
<dbReference type="Proteomes" id="UP001347796">
    <property type="component" value="Unassembled WGS sequence"/>
</dbReference>
<dbReference type="InterPro" id="IPR029526">
    <property type="entry name" value="PGBD"/>
</dbReference>
<gene>
    <name evidence="2" type="ORF">SNE40_015979</name>
</gene>
<feature type="domain" description="PiggyBac transposable element-derived protein" evidence="1">
    <location>
        <begin position="22"/>
        <end position="102"/>
    </location>
</feature>
<dbReference type="PANTHER" id="PTHR47272">
    <property type="entry name" value="DDE_TNP_1_7 DOMAIN-CONTAINING PROTEIN"/>
    <property type="match status" value="1"/>
</dbReference>
<evidence type="ECO:0000313" key="2">
    <source>
        <dbReference type="EMBL" id="KAK6172285.1"/>
    </source>
</evidence>
<sequence length="103" mass="11809">MKGNVAFIGSNVDTFLDGKTLTPCECFQKFIITADMLQLLIENTNPYSVQKNGRLVNTHEKEIEQIIDILLKRGICRMPGNRAYWESDTLYLPVIDVMSKNRQ</sequence>
<dbReference type="Pfam" id="PF13843">
    <property type="entry name" value="DDE_Tnp_1_7"/>
    <property type="match status" value="1"/>
</dbReference>
<evidence type="ECO:0000259" key="1">
    <source>
        <dbReference type="Pfam" id="PF13843"/>
    </source>
</evidence>
<name>A0AAN8J923_PATCE</name>
<organism evidence="2 3">
    <name type="scientific">Patella caerulea</name>
    <name type="common">Rayed Mediterranean limpet</name>
    <dbReference type="NCBI Taxonomy" id="87958"/>
    <lineage>
        <taxon>Eukaryota</taxon>
        <taxon>Metazoa</taxon>
        <taxon>Spiralia</taxon>
        <taxon>Lophotrochozoa</taxon>
        <taxon>Mollusca</taxon>
        <taxon>Gastropoda</taxon>
        <taxon>Patellogastropoda</taxon>
        <taxon>Patelloidea</taxon>
        <taxon>Patellidae</taxon>
        <taxon>Patella</taxon>
    </lineage>
</organism>